<feature type="transmembrane region" description="Helical" evidence="1">
    <location>
        <begin position="66"/>
        <end position="86"/>
    </location>
</feature>
<feature type="transmembrane region" description="Helical" evidence="1">
    <location>
        <begin position="130"/>
        <end position="150"/>
    </location>
</feature>
<sequence>MALPSQLYSPAMSASTKAFLLIWESGSREVGSCVVLANTAMYVYDWVLSLSEEVELVLKDGLTWPITIYFLSRVALLCCIFFVTLFQSSTVGVCEVLGGLIGVCGTVSMASTSFLFLLRIRAVYLRSRRITAIFGTLWLVTVAVSIQSAATSHASQCPSKYAIQSAATTADLKTMSVVWLLFLTFFNDTSIFLAITYRLAADAVTRGGWRSCLLLIVKGGGLFSLSRSLMRTGQLYYLSTIAFIWATFVILWDPPVPHGTMYMLAALFASYMNMMACRVFRGVALGTIHMEAPPSGLTSTQIAAAFELGPMAPSGVSPLP</sequence>
<keyword evidence="1" id="KW-0472">Membrane</keyword>
<keyword evidence="4" id="KW-1185">Reference proteome</keyword>
<protein>
    <recommendedName>
        <fullName evidence="2">DUF6533 domain-containing protein</fullName>
    </recommendedName>
</protein>
<dbReference type="EMBL" id="KV417587">
    <property type="protein sequence ID" value="KZP16998.1"/>
    <property type="molecule type" value="Genomic_DNA"/>
</dbReference>
<evidence type="ECO:0000313" key="4">
    <source>
        <dbReference type="Proteomes" id="UP000076532"/>
    </source>
</evidence>
<feature type="transmembrane region" description="Helical" evidence="1">
    <location>
        <begin position="177"/>
        <end position="200"/>
    </location>
</feature>
<dbReference type="Proteomes" id="UP000076532">
    <property type="component" value="Unassembled WGS sequence"/>
</dbReference>
<gene>
    <name evidence="3" type="ORF">FIBSPDRAFT_934255</name>
</gene>
<feature type="transmembrane region" description="Helical" evidence="1">
    <location>
        <begin position="259"/>
        <end position="280"/>
    </location>
</feature>
<feature type="transmembrane region" description="Helical" evidence="1">
    <location>
        <begin position="235"/>
        <end position="253"/>
    </location>
</feature>
<evidence type="ECO:0000256" key="1">
    <source>
        <dbReference type="SAM" id="Phobius"/>
    </source>
</evidence>
<name>A0A166FNG8_9AGAM</name>
<accession>A0A166FNG8</accession>
<dbReference type="AlphaFoldDB" id="A0A166FNG8"/>
<feature type="transmembrane region" description="Helical" evidence="1">
    <location>
        <begin position="98"/>
        <end position="118"/>
    </location>
</feature>
<dbReference type="InterPro" id="IPR045340">
    <property type="entry name" value="DUF6533"/>
</dbReference>
<keyword evidence="1" id="KW-0812">Transmembrane</keyword>
<proteinExistence type="predicted"/>
<organism evidence="3 4">
    <name type="scientific">Athelia psychrophila</name>
    <dbReference type="NCBI Taxonomy" id="1759441"/>
    <lineage>
        <taxon>Eukaryota</taxon>
        <taxon>Fungi</taxon>
        <taxon>Dikarya</taxon>
        <taxon>Basidiomycota</taxon>
        <taxon>Agaricomycotina</taxon>
        <taxon>Agaricomycetes</taxon>
        <taxon>Agaricomycetidae</taxon>
        <taxon>Atheliales</taxon>
        <taxon>Atheliaceae</taxon>
        <taxon>Athelia</taxon>
    </lineage>
</organism>
<keyword evidence="1" id="KW-1133">Transmembrane helix</keyword>
<reference evidence="3 4" key="1">
    <citation type="journal article" date="2016" name="Mol. Biol. Evol.">
        <title>Comparative Genomics of Early-Diverging Mushroom-Forming Fungi Provides Insights into the Origins of Lignocellulose Decay Capabilities.</title>
        <authorList>
            <person name="Nagy L.G."/>
            <person name="Riley R."/>
            <person name="Tritt A."/>
            <person name="Adam C."/>
            <person name="Daum C."/>
            <person name="Floudas D."/>
            <person name="Sun H."/>
            <person name="Yadav J.S."/>
            <person name="Pangilinan J."/>
            <person name="Larsson K.H."/>
            <person name="Matsuura K."/>
            <person name="Barry K."/>
            <person name="Labutti K."/>
            <person name="Kuo R."/>
            <person name="Ohm R.A."/>
            <person name="Bhattacharya S.S."/>
            <person name="Shirouzu T."/>
            <person name="Yoshinaga Y."/>
            <person name="Martin F.M."/>
            <person name="Grigoriev I.V."/>
            <person name="Hibbett D.S."/>
        </authorList>
    </citation>
    <scope>NUCLEOTIDE SEQUENCE [LARGE SCALE GENOMIC DNA]</scope>
    <source>
        <strain evidence="3 4">CBS 109695</strain>
    </source>
</reference>
<feature type="domain" description="DUF6533" evidence="2">
    <location>
        <begin position="33"/>
        <end position="77"/>
    </location>
</feature>
<dbReference type="Pfam" id="PF20151">
    <property type="entry name" value="DUF6533"/>
    <property type="match status" value="1"/>
</dbReference>
<evidence type="ECO:0000259" key="2">
    <source>
        <dbReference type="Pfam" id="PF20151"/>
    </source>
</evidence>
<evidence type="ECO:0000313" key="3">
    <source>
        <dbReference type="EMBL" id="KZP16998.1"/>
    </source>
</evidence>